<dbReference type="Pfam" id="PF13637">
    <property type="entry name" value="Ank_4"/>
    <property type="match status" value="1"/>
</dbReference>
<dbReference type="PANTHER" id="PTHR24166">
    <property type="entry name" value="ROLLING PEBBLES, ISOFORM B"/>
    <property type="match status" value="1"/>
</dbReference>
<protein>
    <submittedName>
        <fullName evidence="4">Uncharacterized protein</fullName>
    </submittedName>
</protein>
<dbReference type="SUPFAM" id="SSF48403">
    <property type="entry name" value="Ankyrin repeat"/>
    <property type="match status" value="1"/>
</dbReference>
<name>A0A7J9NBD9_GOSSC</name>
<comment type="caution">
    <text evidence="4">The sequence shown here is derived from an EMBL/GenBank/DDBJ whole genome shotgun (WGS) entry which is preliminary data.</text>
</comment>
<dbReference type="PROSITE" id="PS50088">
    <property type="entry name" value="ANK_REPEAT"/>
    <property type="match status" value="1"/>
</dbReference>
<proteinExistence type="predicted"/>
<keyword evidence="5" id="KW-1185">Reference proteome</keyword>
<organism evidence="4 5">
    <name type="scientific">Gossypium schwendimanii</name>
    <name type="common">Cotton</name>
    <dbReference type="NCBI Taxonomy" id="34291"/>
    <lineage>
        <taxon>Eukaryota</taxon>
        <taxon>Viridiplantae</taxon>
        <taxon>Streptophyta</taxon>
        <taxon>Embryophyta</taxon>
        <taxon>Tracheophyta</taxon>
        <taxon>Spermatophyta</taxon>
        <taxon>Magnoliopsida</taxon>
        <taxon>eudicotyledons</taxon>
        <taxon>Gunneridae</taxon>
        <taxon>Pentapetalae</taxon>
        <taxon>rosids</taxon>
        <taxon>malvids</taxon>
        <taxon>Malvales</taxon>
        <taxon>Malvaceae</taxon>
        <taxon>Malvoideae</taxon>
        <taxon>Gossypium</taxon>
    </lineage>
</organism>
<dbReference type="Gene3D" id="1.25.40.20">
    <property type="entry name" value="Ankyrin repeat-containing domain"/>
    <property type="match status" value="1"/>
</dbReference>
<dbReference type="InterPro" id="IPR050889">
    <property type="entry name" value="Dendritic_Spine_Reg/Scaffold"/>
</dbReference>
<feature type="repeat" description="ANK" evidence="3">
    <location>
        <begin position="13"/>
        <end position="45"/>
    </location>
</feature>
<dbReference type="Proteomes" id="UP000593576">
    <property type="component" value="Unassembled WGS sequence"/>
</dbReference>
<evidence type="ECO:0000256" key="1">
    <source>
        <dbReference type="ARBA" id="ARBA00022737"/>
    </source>
</evidence>
<sequence length="72" mass="7996">MLEYALEDANGPIGFYALHRAAKRGDLNLVHILTSRGYDVNAFDADGYTPLMLAARGGEGSSMWKNRECSMW</sequence>
<dbReference type="EMBL" id="JABFAF010277607">
    <property type="protein sequence ID" value="MBA0880504.1"/>
    <property type="molecule type" value="Genomic_DNA"/>
</dbReference>
<dbReference type="OrthoDB" id="194358at2759"/>
<evidence type="ECO:0000313" key="4">
    <source>
        <dbReference type="EMBL" id="MBA0880504.1"/>
    </source>
</evidence>
<dbReference type="InterPro" id="IPR002110">
    <property type="entry name" value="Ankyrin_rpt"/>
</dbReference>
<keyword evidence="1" id="KW-0677">Repeat</keyword>
<evidence type="ECO:0000313" key="5">
    <source>
        <dbReference type="Proteomes" id="UP000593576"/>
    </source>
</evidence>
<dbReference type="PROSITE" id="PS50297">
    <property type="entry name" value="ANK_REP_REGION"/>
    <property type="match status" value="1"/>
</dbReference>
<dbReference type="AlphaFoldDB" id="A0A7J9NBD9"/>
<evidence type="ECO:0000256" key="2">
    <source>
        <dbReference type="ARBA" id="ARBA00023043"/>
    </source>
</evidence>
<evidence type="ECO:0000256" key="3">
    <source>
        <dbReference type="PROSITE-ProRule" id="PRU00023"/>
    </source>
</evidence>
<keyword evidence="2 3" id="KW-0040">ANK repeat</keyword>
<reference evidence="4 5" key="1">
    <citation type="journal article" date="2019" name="Genome Biol. Evol.">
        <title>Insights into the evolution of the New World diploid cottons (Gossypium, subgenus Houzingenia) based on genome sequencing.</title>
        <authorList>
            <person name="Grover C.E."/>
            <person name="Arick M.A. 2nd"/>
            <person name="Thrash A."/>
            <person name="Conover J.L."/>
            <person name="Sanders W.S."/>
            <person name="Peterson D.G."/>
            <person name="Frelichowski J.E."/>
            <person name="Scheffler J.A."/>
            <person name="Scheffler B.E."/>
            <person name="Wendel J.F."/>
        </authorList>
    </citation>
    <scope>NUCLEOTIDE SEQUENCE [LARGE SCALE GENOMIC DNA]</scope>
    <source>
        <strain evidence="4">1</strain>
        <tissue evidence="4">Leaf</tissue>
    </source>
</reference>
<accession>A0A7J9NBD9</accession>
<gene>
    <name evidence="4" type="ORF">Goshw_027632</name>
</gene>
<dbReference type="InterPro" id="IPR036770">
    <property type="entry name" value="Ankyrin_rpt-contain_sf"/>
</dbReference>
<dbReference type="PANTHER" id="PTHR24166:SF48">
    <property type="entry name" value="PROTEIN VAPYRIN"/>
    <property type="match status" value="1"/>
</dbReference>